<accession>A0ACB6QLB0</accession>
<dbReference type="Proteomes" id="UP000799755">
    <property type="component" value="Unassembled WGS sequence"/>
</dbReference>
<keyword evidence="2" id="KW-1185">Reference proteome</keyword>
<organism evidence="1 2">
    <name type="scientific">Lindgomyces ingoldianus</name>
    <dbReference type="NCBI Taxonomy" id="673940"/>
    <lineage>
        <taxon>Eukaryota</taxon>
        <taxon>Fungi</taxon>
        <taxon>Dikarya</taxon>
        <taxon>Ascomycota</taxon>
        <taxon>Pezizomycotina</taxon>
        <taxon>Dothideomycetes</taxon>
        <taxon>Pleosporomycetidae</taxon>
        <taxon>Pleosporales</taxon>
        <taxon>Lindgomycetaceae</taxon>
        <taxon>Lindgomyces</taxon>
    </lineage>
</organism>
<sequence>MERNISNLGPVRNGYRITNLTLDLPTPYAHLYRDKRDTIRLVECFGLFEDYYCKPNASTMGCPVNLGVSSYYINHRAPRTLSPQYMTPLISRARTRLQLQISRAYVLSLSGTIVGTGTEAHCLYLFHLSAMYRILKCNVRSLELERAQRAQIQPDTWSRDLLSRATPCSILFGYDYNSGPIPPLFDKLFRSVSGALRVYQKPTEICLSHLHPPGVIGMDNRDFGHPRTVYETSQIFEDYNLAEFGYPGSPYSSRGGPEQKMELLSGVGSLAVQKEPDTRFPRYIGSTVLAHSLGNIAGYMVEIESRAIGVTLHHLFVDNFMNEQSPYVRLPAKLPKRFQRELSHRLASLILGNRNLGSGTVLSRMIRFRNDLRRTNLKDFDWVHYNRMCYNPLHEFCCTDDAELYLLYSLRMKLAFSKKRRARAEKIWQYLIVSQSEPKFLLAIQCMKGDPFSASALGFAHFKSNVKLHNSSSNFSDWSILSQKASGIWVRSFKVCVMLENLLQHLTLILTLKCRVPRVPRVPAILFVFRLCFVQVKSLSCGRHPSVTLVSVNVFSCIFHQCSHSSIAVVGAFEFRGVEKGWTIVHWVAGSDSEMQGFWAARSVRLFPQSLGAGYKVDGSRVLRPRCLQLFRTPPRGHCRTYLTRYHTHVLHYSLIRASSFLVQYITLQYTREIHFVWISVPCRLAYHMIPSQLMQESRPSIIVRFCTHRLDAKGQIHLWSARSREQVPAVNFYSLLWEVKAGKKRRRGNLLHLIVKMTTMLLLPHFHYQRGTNLQTWADLSHRIYGADALPPPQQNDDVIINDDLFQDTANNPNWNLSSTMVDQGSHPPPFHAQTNQEQALAVSQDLDSDVPPDNHYPSQRQNYEEDRHPSQFDQVGGGSSQGAAAAYASQSEEVSDDEQRQGGQPQCELRTAPDVHQQGSQVIGNIPHQGAYSHYSTSYFCHVTENASFPIQKYRFNANSQRLGTATIAPCTKHVVGNGYQQRINVHDVTTSGSSDEPNWDDLVNRAYGPAIDLATHNRLKQEQATQEERAKQSRKDWLAWETAQEATQADQAGIPLPNAPSLTNAQPTSAVVSSVGATTTAPPPPPYVPQLSFADDWHGALAYRRRIITPPAIDPENDPTIRLVLGASEHWIWKLVQAFQNIENVRDREGSADIKKFEEENFMIQKINIEAACRELFVRRLPMFPLVLYGYRGNGRVDRAAAPEAGLAADRDGSCHDRIRNIVNALKFDKRICRDILNDTSKLEDLVNAPLAYAKTFAGLTNVLKTKDSNAKNNDHRTRLGTENKKMTEENKKLKERLGEPDLETSTPTGKPATPATTKSTTRKGQGRRVGADVRTPQASRGGGNPPLDHIGRIIFTWPNKRGSKAKRGSQPAESLQNVGPLAHAPSTLMGRSSPSQGPLSGYSEAGYVPRPPLPEGFRTQGYQGVVGQGFGRPSQSLTRQPSQGQAGQLSQGRVFPRQISQSQGFPRHPPQDQDFLSRPSQSQVLPRQLFHDQAGPGQLPQGQLSHGQLFPPQFLSVSTAPGQSLQPPLAQHGANQPLPTTQDPPTAQAPSSLQASSTQGQVSASSADNSRKRAHGEGSANAATNIPTPKRSKGGDNLPDTLSKARVRVRTPVTVDVQLKETQFWMDS</sequence>
<proteinExistence type="predicted"/>
<name>A0ACB6QLB0_9PLEO</name>
<comment type="caution">
    <text evidence="1">The sequence shown here is derived from an EMBL/GenBank/DDBJ whole genome shotgun (WGS) entry which is preliminary data.</text>
</comment>
<evidence type="ECO:0000313" key="1">
    <source>
        <dbReference type="EMBL" id="KAF2467681.1"/>
    </source>
</evidence>
<gene>
    <name evidence="1" type="ORF">BDR25DRAFT_358360</name>
</gene>
<protein>
    <submittedName>
        <fullName evidence="1">Uncharacterized protein</fullName>
    </submittedName>
</protein>
<reference evidence="1" key="1">
    <citation type="journal article" date="2020" name="Stud. Mycol.">
        <title>101 Dothideomycetes genomes: a test case for predicting lifestyles and emergence of pathogens.</title>
        <authorList>
            <person name="Haridas S."/>
            <person name="Albert R."/>
            <person name="Binder M."/>
            <person name="Bloem J."/>
            <person name="Labutti K."/>
            <person name="Salamov A."/>
            <person name="Andreopoulos B."/>
            <person name="Baker S."/>
            <person name="Barry K."/>
            <person name="Bills G."/>
            <person name="Bluhm B."/>
            <person name="Cannon C."/>
            <person name="Castanera R."/>
            <person name="Culley D."/>
            <person name="Daum C."/>
            <person name="Ezra D."/>
            <person name="Gonzalez J."/>
            <person name="Henrissat B."/>
            <person name="Kuo A."/>
            <person name="Liang C."/>
            <person name="Lipzen A."/>
            <person name="Lutzoni F."/>
            <person name="Magnuson J."/>
            <person name="Mondo S."/>
            <person name="Nolan M."/>
            <person name="Ohm R."/>
            <person name="Pangilinan J."/>
            <person name="Park H.-J."/>
            <person name="Ramirez L."/>
            <person name="Alfaro M."/>
            <person name="Sun H."/>
            <person name="Tritt A."/>
            <person name="Yoshinaga Y."/>
            <person name="Zwiers L.-H."/>
            <person name="Turgeon B."/>
            <person name="Goodwin S."/>
            <person name="Spatafora J."/>
            <person name="Crous P."/>
            <person name="Grigoriev I."/>
        </authorList>
    </citation>
    <scope>NUCLEOTIDE SEQUENCE</scope>
    <source>
        <strain evidence="1">ATCC 200398</strain>
    </source>
</reference>
<evidence type="ECO:0000313" key="2">
    <source>
        <dbReference type="Proteomes" id="UP000799755"/>
    </source>
</evidence>
<dbReference type="EMBL" id="MU003519">
    <property type="protein sequence ID" value="KAF2467681.1"/>
    <property type="molecule type" value="Genomic_DNA"/>
</dbReference>